<organism evidence="2 3">
    <name type="scientific">Planomonospora venezuelensis</name>
    <dbReference type="NCBI Taxonomy" id="1999"/>
    <lineage>
        <taxon>Bacteria</taxon>
        <taxon>Bacillati</taxon>
        <taxon>Actinomycetota</taxon>
        <taxon>Actinomycetes</taxon>
        <taxon>Streptosporangiales</taxon>
        <taxon>Streptosporangiaceae</taxon>
        <taxon>Planomonospora</taxon>
    </lineage>
</organism>
<keyword evidence="3" id="KW-1185">Reference proteome</keyword>
<dbReference type="GO" id="GO:0010181">
    <property type="term" value="F:FMN binding"/>
    <property type="evidence" value="ECO:0007669"/>
    <property type="project" value="TreeGrafter"/>
</dbReference>
<dbReference type="SUPFAM" id="SSF52218">
    <property type="entry name" value="Flavoproteins"/>
    <property type="match status" value="1"/>
</dbReference>
<dbReference type="PANTHER" id="PTHR30543:SF21">
    <property type="entry name" value="NAD(P)H-DEPENDENT FMN REDUCTASE LOT6"/>
    <property type="match status" value="1"/>
</dbReference>
<proteinExistence type="predicted"/>
<accession>A0A841D909</accession>
<comment type="caution">
    <text evidence="2">The sequence shown here is derived from an EMBL/GenBank/DDBJ whole genome shotgun (WGS) entry which is preliminary data.</text>
</comment>
<dbReference type="InterPro" id="IPR005025">
    <property type="entry name" value="FMN_Rdtase-like_dom"/>
</dbReference>
<dbReference type="Pfam" id="PF03358">
    <property type="entry name" value="FMN_red"/>
    <property type="match status" value="1"/>
</dbReference>
<dbReference type="AlphaFoldDB" id="A0A841D909"/>
<dbReference type="RefSeq" id="WP_184946973.1">
    <property type="nucleotide sequence ID" value="NZ_BAAAWZ010000001.1"/>
</dbReference>
<dbReference type="InterPro" id="IPR050712">
    <property type="entry name" value="NAD(P)H-dep_reductase"/>
</dbReference>
<name>A0A841D909_PLAVE</name>
<dbReference type="EMBL" id="JACHJJ010000025">
    <property type="protein sequence ID" value="MBB5966681.1"/>
    <property type="molecule type" value="Genomic_DNA"/>
</dbReference>
<gene>
    <name evidence="2" type="ORF">FHS22_005973</name>
</gene>
<feature type="domain" description="NADPH-dependent FMN reductase-like" evidence="1">
    <location>
        <begin position="4"/>
        <end position="144"/>
    </location>
</feature>
<dbReference type="InterPro" id="IPR029039">
    <property type="entry name" value="Flavoprotein-like_sf"/>
</dbReference>
<reference evidence="2 3" key="1">
    <citation type="submission" date="2020-08" db="EMBL/GenBank/DDBJ databases">
        <title>Genomic Encyclopedia of Type Strains, Phase III (KMG-III): the genomes of soil and plant-associated and newly described type strains.</title>
        <authorList>
            <person name="Whitman W."/>
        </authorList>
    </citation>
    <scope>NUCLEOTIDE SEQUENCE [LARGE SCALE GENOMIC DNA]</scope>
    <source>
        <strain evidence="2 3">CECT 3303</strain>
    </source>
</reference>
<protein>
    <submittedName>
        <fullName evidence="2">NAD(P)H-dependent FMN reductase</fullName>
    </submittedName>
</protein>
<evidence type="ECO:0000313" key="3">
    <source>
        <dbReference type="Proteomes" id="UP000562352"/>
    </source>
</evidence>
<evidence type="ECO:0000259" key="1">
    <source>
        <dbReference type="Pfam" id="PF03358"/>
    </source>
</evidence>
<sequence>MLDVAVITATSPQGRSGANVVRWFLGQAERRGDLRLDVVDLNRVPLPPFHPERPPAGASAATRDLAARIGAADGFVVVTPEYNHAYPAVLKLAVDAVRREWAAKPAGFVSYGGQSGGLRAVEQLRLVFAELHVVSLRDTVSFHRVEGCFGEDGEPLDPAGVGGAAKVLLDQLIWWGTALREARAARPYTL</sequence>
<evidence type="ECO:0000313" key="2">
    <source>
        <dbReference type="EMBL" id="MBB5966681.1"/>
    </source>
</evidence>
<dbReference type="PANTHER" id="PTHR30543">
    <property type="entry name" value="CHROMATE REDUCTASE"/>
    <property type="match status" value="1"/>
</dbReference>
<dbReference type="Gene3D" id="3.40.50.360">
    <property type="match status" value="1"/>
</dbReference>
<dbReference type="GO" id="GO:0016491">
    <property type="term" value="F:oxidoreductase activity"/>
    <property type="evidence" value="ECO:0007669"/>
    <property type="project" value="InterPro"/>
</dbReference>
<dbReference type="GO" id="GO:0005829">
    <property type="term" value="C:cytosol"/>
    <property type="evidence" value="ECO:0007669"/>
    <property type="project" value="TreeGrafter"/>
</dbReference>
<dbReference type="Proteomes" id="UP000562352">
    <property type="component" value="Unassembled WGS sequence"/>
</dbReference>